<proteinExistence type="predicted"/>
<protein>
    <submittedName>
        <fullName evidence="1">Uncharacterized protein</fullName>
    </submittedName>
</protein>
<reference evidence="1" key="1">
    <citation type="submission" date="2020-03" db="EMBL/GenBank/DDBJ databases">
        <title>The deep terrestrial virosphere.</title>
        <authorList>
            <person name="Holmfeldt K."/>
            <person name="Nilsson E."/>
            <person name="Simone D."/>
            <person name="Lopez-Fernandez M."/>
            <person name="Wu X."/>
            <person name="de Brujin I."/>
            <person name="Lundin D."/>
            <person name="Andersson A."/>
            <person name="Bertilsson S."/>
            <person name="Dopson M."/>
        </authorList>
    </citation>
    <scope>NUCLEOTIDE SEQUENCE</scope>
    <source>
        <strain evidence="1">MM415B02169</strain>
    </source>
</reference>
<evidence type="ECO:0000313" key="1">
    <source>
        <dbReference type="EMBL" id="QJA85838.1"/>
    </source>
</evidence>
<gene>
    <name evidence="1" type="ORF">MM415B02169_0010</name>
</gene>
<dbReference type="EMBL" id="MT142598">
    <property type="protein sequence ID" value="QJA85838.1"/>
    <property type="molecule type" value="Genomic_DNA"/>
</dbReference>
<dbReference type="AlphaFoldDB" id="A0A6M3KX72"/>
<sequence>MKGSWAMKSFDRKGWNKTKPRYQRGHCVRKPITELDIIRLITESDAEHKLRELNERIQAAYGCH</sequence>
<accession>A0A6M3KX72</accession>
<name>A0A6M3KX72_9ZZZZ</name>
<organism evidence="1">
    <name type="scientific">viral metagenome</name>
    <dbReference type="NCBI Taxonomy" id="1070528"/>
    <lineage>
        <taxon>unclassified sequences</taxon>
        <taxon>metagenomes</taxon>
        <taxon>organismal metagenomes</taxon>
    </lineage>
</organism>